<feature type="compositionally biased region" description="Low complexity" evidence="1">
    <location>
        <begin position="176"/>
        <end position="190"/>
    </location>
</feature>
<feature type="compositionally biased region" description="Polar residues" evidence="1">
    <location>
        <begin position="111"/>
        <end position="124"/>
    </location>
</feature>
<feature type="region of interest" description="Disordered" evidence="1">
    <location>
        <begin position="233"/>
        <end position="300"/>
    </location>
</feature>
<evidence type="ECO:0008006" key="5">
    <source>
        <dbReference type="Google" id="ProtNLM"/>
    </source>
</evidence>
<dbReference type="RefSeq" id="WP_345437316.1">
    <property type="nucleotide sequence ID" value="NZ_BAABHK010000013.1"/>
</dbReference>
<feature type="region of interest" description="Disordered" evidence="1">
    <location>
        <begin position="105"/>
        <end position="190"/>
    </location>
</feature>
<accession>A0ABP8ULS6</accession>
<gene>
    <name evidence="3" type="ORF">GCM10023196_075500</name>
</gene>
<reference evidence="4" key="1">
    <citation type="journal article" date="2019" name="Int. J. Syst. Evol. Microbiol.">
        <title>The Global Catalogue of Microorganisms (GCM) 10K type strain sequencing project: providing services to taxonomists for standard genome sequencing and annotation.</title>
        <authorList>
            <consortium name="The Broad Institute Genomics Platform"/>
            <consortium name="The Broad Institute Genome Sequencing Center for Infectious Disease"/>
            <person name="Wu L."/>
            <person name="Ma J."/>
        </authorList>
    </citation>
    <scope>NUCLEOTIDE SEQUENCE [LARGE SCALE GENOMIC DNA]</scope>
    <source>
        <strain evidence="4">JCM 17939</strain>
    </source>
</reference>
<dbReference type="Proteomes" id="UP001501442">
    <property type="component" value="Unassembled WGS sequence"/>
</dbReference>
<evidence type="ECO:0000256" key="1">
    <source>
        <dbReference type="SAM" id="MobiDB-lite"/>
    </source>
</evidence>
<evidence type="ECO:0000313" key="4">
    <source>
        <dbReference type="Proteomes" id="UP001501442"/>
    </source>
</evidence>
<dbReference type="EMBL" id="BAABHK010000013">
    <property type="protein sequence ID" value="GAA4634345.1"/>
    <property type="molecule type" value="Genomic_DNA"/>
</dbReference>
<keyword evidence="4" id="KW-1185">Reference proteome</keyword>
<feature type="signal peptide" evidence="2">
    <location>
        <begin position="1"/>
        <end position="27"/>
    </location>
</feature>
<evidence type="ECO:0000256" key="2">
    <source>
        <dbReference type="SAM" id="SignalP"/>
    </source>
</evidence>
<dbReference type="Gene3D" id="2.60.40.1890">
    <property type="entry name" value="PCu(A)C copper chaperone"/>
    <property type="match status" value="1"/>
</dbReference>
<dbReference type="InterPro" id="IPR036182">
    <property type="entry name" value="PCuAC_sf"/>
</dbReference>
<sequence>MSRNRRRTVAMAIAGAIAVAPAVSACAAGQHPQSVLPTRLTEGVNASVGRVDVRNAFVLGPEPGQRLPAGASAPFYAWIVVKGTSADKLVGAEASGTAQSVEVANGGLTLPPNQLISTNPQATGEQPPGAPAPAVSPSGSPSGTPTKGAKKAPSKPGTTPGAPTVGSPSGAPPAGSPAAGSPATGGTAAAATPSVVLKGLAKELTGGESIRLTLHFQQAGALTLDVPVVPRAGYYATYPPAPSGGTPSAPAGAPGPGTSVSPAPGTNTSPTAGAPAGSPTPAAKSGKHTKAKKPSTAPSA</sequence>
<comment type="caution">
    <text evidence="3">The sequence shown here is derived from an EMBL/GenBank/DDBJ whole genome shotgun (WGS) entry which is preliminary data.</text>
</comment>
<dbReference type="PROSITE" id="PS51257">
    <property type="entry name" value="PROKAR_LIPOPROTEIN"/>
    <property type="match status" value="1"/>
</dbReference>
<feature type="chain" id="PRO_5047203546" description="Lipoprotein" evidence="2">
    <location>
        <begin position="28"/>
        <end position="300"/>
    </location>
</feature>
<proteinExistence type="predicted"/>
<feature type="compositionally biased region" description="Low complexity" evidence="1">
    <location>
        <begin position="243"/>
        <end position="284"/>
    </location>
</feature>
<protein>
    <recommendedName>
        <fullName evidence="5">Lipoprotein</fullName>
    </recommendedName>
</protein>
<feature type="compositionally biased region" description="Low complexity" evidence="1">
    <location>
        <begin position="156"/>
        <end position="169"/>
    </location>
</feature>
<organism evidence="3 4">
    <name type="scientific">Actinoallomurus vinaceus</name>
    <dbReference type="NCBI Taxonomy" id="1080074"/>
    <lineage>
        <taxon>Bacteria</taxon>
        <taxon>Bacillati</taxon>
        <taxon>Actinomycetota</taxon>
        <taxon>Actinomycetes</taxon>
        <taxon>Streptosporangiales</taxon>
        <taxon>Thermomonosporaceae</taxon>
        <taxon>Actinoallomurus</taxon>
    </lineage>
</organism>
<feature type="compositionally biased region" description="Low complexity" evidence="1">
    <location>
        <begin position="132"/>
        <end position="147"/>
    </location>
</feature>
<name>A0ABP8ULS6_9ACTN</name>
<evidence type="ECO:0000313" key="3">
    <source>
        <dbReference type="EMBL" id="GAA4634345.1"/>
    </source>
</evidence>
<keyword evidence="2" id="KW-0732">Signal</keyword>